<evidence type="ECO:0000256" key="3">
    <source>
        <dbReference type="ARBA" id="ARBA00022729"/>
    </source>
</evidence>
<dbReference type="PROSITE" id="PS51257">
    <property type="entry name" value="PROKAR_LIPOPROTEIN"/>
    <property type="match status" value="1"/>
</dbReference>
<evidence type="ECO:0000256" key="4">
    <source>
        <dbReference type="ARBA" id="ARBA00023136"/>
    </source>
</evidence>
<keyword evidence="4" id="KW-0472">Membrane</keyword>
<dbReference type="InterPro" id="IPR033985">
    <property type="entry name" value="SusD-like_N"/>
</dbReference>
<feature type="domain" description="SusD-like N-terminal" evidence="7">
    <location>
        <begin position="21"/>
        <end position="214"/>
    </location>
</feature>
<comment type="subcellular location">
    <subcellularLocation>
        <location evidence="1">Cell outer membrane</location>
    </subcellularLocation>
</comment>
<dbReference type="SUPFAM" id="SSF48452">
    <property type="entry name" value="TPR-like"/>
    <property type="match status" value="1"/>
</dbReference>
<dbReference type="InterPro" id="IPR012944">
    <property type="entry name" value="SusD_RagB_dom"/>
</dbReference>
<evidence type="ECO:0000256" key="2">
    <source>
        <dbReference type="ARBA" id="ARBA00006275"/>
    </source>
</evidence>
<dbReference type="Gene3D" id="1.25.40.390">
    <property type="match status" value="1"/>
</dbReference>
<feature type="domain" description="RagB/SusD" evidence="6">
    <location>
        <begin position="347"/>
        <end position="469"/>
    </location>
</feature>
<gene>
    <name evidence="8" type="ORF">P0Y53_13600</name>
</gene>
<evidence type="ECO:0000313" key="9">
    <source>
        <dbReference type="Proteomes" id="UP001220610"/>
    </source>
</evidence>
<dbReference type="Proteomes" id="UP001220610">
    <property type="component" value="Chromosome"/>
</dbReference>
<evidence type="ECO:0000313" key="8">
    <source>
        <dbReference type="EMBL" id="WEK33521.1"/>
    </source>
</evidence>
<dbReference type="Pfam" id="PF07980">
    <property type="entry name" value="SusD_RagB"/>
    <property type="match status" value="1"/>
</dbReference>
<dbReference type="AlphaFoldDB" id="A0AAJ5WKG0"/>
<dbReference type="Pfam" id="PF14322">
    <property type="entry name" value="SusD-like_3"/>
    <property type="match status" value="1"/>
</dbReference>
<proteinExistence type="inferred from homology"/>
<dbReference type="InterPro" id="IPR011990">
    <property type="entry name" value="TPR-like_helical_dom_sf"/>
</dbReference>
<comment type="similarity">
    <text evidence="2">Belongs to the SusD family.</text>
</comment>
<evidence type="ECO:0000259" key="7">
    <source>
        <dbReference type="Pfam" id="PF14322"/>
    </source>
</evidence>
<dbReference type="GO" id="GO:0009279">
    <property type="term" value="C:cell outer membrane"/>
    <property type="evidence" value="ECO:0007669"/>
    <property type="project" value="UniProtKB-SubCell"/>
</dbReference>
<organism evidence="8 9">
    <name type="scientific">Candidatus Pseudobacter hemicellulosilyticus</name>
    <dbReference type="NCBI Taxonomy" id="3121375"/>
    <lineage>
        <taxon>Bacteria</taxon>
        <taxon>Pseudomonadati</taxon>
        <taxon>Bacteroidota</taxon>
        <taxon>Chitinophagia</taxon>
        <taxon>Chitinophagales</taxon>
        <taxon>Chitinophagaceae</taxon>
        <taxon>Pseudobacter</taxon>
    </lineage>
</organism>
<dbReference type="EMBL" id="CP119311">
    <property type="protein sequence ID" value="WEK33521.1"/>
    <property type="molecule type" value="Genomic_DNA"/>
</dbReference>
<evidence type="ECO:0000256" key="5">
    <source>
        <dbReference type="ARBA" id="ARBA00023237"/>
    </source>
</evidence>
<keyword evidence="3" id="KW-0732">Signal</keyword>
<sequence length="505" mass="56145">MKLFKYILIVCVALSAVSCKKWLDVKPTSELDGSDLFASERGYREALTGVYANLTKPALYGREMTWGAVDIVSGNYGSSFYGNYGALASYVYKRENTGYSEYVMPYINPIWPGVYKQIANINSLLETIDANKGVFKDDNYSLIKGEAVGLRAFLHFELLSLYGPSYASGGAGTAAIPYVDKLSTLITPLISVDSAMGLIIRDLQQAKTLLVNDPMHLGVAPTAIQAPIPVSPYTSFGVGIYHNRRFTFNYYAAVATLARAYLWKGDKTNALAQAKEIINDQPARFPWVVSTRVVLPSTVSSSQDRTFATEHIFALNIKLLNDYQDGLIYQGASRVSFGFAFVPQAYSSSGAVFEGSTDIRRNNLATAYSGTAIVCNKFHQVYGTTPVYSFLQERLPLIRTAEIYYIAAECEADPSVARNYMDSVRSRRGLANMPLSSSITREQLDIEIRKEYQKEFIGEGRLWFYQKRLDIDLASAASQSIFKTSAAFRKNAYVFDRPDDEDGNR</sequence>
<protein>
    <submittedName>
        <fullName evidence="8">RagB/SusD family nutrient uptake outer membrane protein</fullName>
    </submittedName>
</protein>
<name>A0AAJ5WKG0_9BACT</name>
<evidence type="ECO:0000256" key="1">
    <source>
        <dbReference type="ARBA" id="ARBA00004442"/>
    </source>
</evidence>
<accession>A0AAJ5WKG0</accession>
<keyword evidence="5" id="KW-0998">Cell outer membrane</keyword>
<reference evidence="8" key="1">
    <citation type="submission" date="2023-03" db="EMBL/GenBank/DDBJ databases">
        <title>Andean soil-derived lignocellulolytic bacterial consortium as a source of novel taxa and putative plastic-active enzymes.</title>
        <authorList>
            <person name="Diaz-Garcia L."/>
            <person name="Chuvochina M."/>
            <person name="Feuerriegel G."/>
            <person name="Bunk B."/>
            <person name="Sproer C."/>
            <person name="Streit W.R."/>
            <person name="Rodriguez L.M."/>
            <person name="Overmann J."/>
            <person name="Jimenez D.J."/>
        </authorList>
    </citation>
    <scope>NUCLEOTIDE SEQUENCE</scope>
    <source>
        <strain evidence="8">MAG 7</strain>
    </source>
</reference>
<evidence type="ECO:0000259" key="6">
    <source>
        <dbReference type="Pfam" id="PF07980"/>
    </source>
</evidence>